<keyword evidence="1" id="KW-0378">Hydrolase</keyword>
<dbReference type="Gene3D" id="2.60.120.260">
    <property type="entry name" value="Galactose-binding domain-like"/>
    <property type="match status" value="1"/>
</dbReference>
<evidence type="ECO:0000256" key="1">
    <source>
        <dbReference type="ARBA" id="ARBA00022801"/>
    </source>
</evidence>
<dbReference type="SUPFAM" id="SSF49785">
    <property type="entry name" value="Galactose-binding domain-like"/>
    <property type="match status" value="1"/>
</dbReference>
<evidence type="ECO:0000313" key="3">
    <source>
        <dbReference type="EMBL" id="QJA94877.1"/>
    </source>
</evidence>
<gene>
    <name evidence="3" type="ORF">MM415B03709_0004</name>
</gene>
<proteinExistence type="predicted"/>
<reference evidence="3" key="1">
    <citation type="submission" date="2020-03" db="EMBL/GenBank/DDBJ databases">
        <title>The deep terrestrial virosphere.</title>
        <authorList>
            <person name="Holmfeldt K."/>
            <person name="Nilsson E."/>
            <person name="Simone D."/>
            <person name="Lopez-Fernandez M."/>
            <person name="Wu X."/>
            <person name="de Brujin I."/>
            <person name="Lundin D."/>
            <person name="Andersson A."/>
            <person name="Bertilsson S."/>
            <person name="Dopson M."/>
        </authorList>
    </citation>
    <scope>NUCLEOTIDE SEQUENCE</scope>
    <source>
        <strain evidence="3">MM415B03709</strain>
    </source>
</reference>
<evidence type="ECO:0000259" key="2">
    <source>
        <dbReference type="Pfam" id="PF02018"/>
    </source>
</evidence>
<protein>
    <recommendedName>
        <fullName evidence="2">CBM-cenC domain-containing protein</fullName>
    </recommendedName>
</protein>
<organism evidence="3">
    <name type="scientific">viral metagenome</name>
    <dbReference type="NCBI Taxonomy" id="1070528"/>
    <lineage>
        <taxon>unclassified sequences</taxon>
        <taxon>metagenomes</taxon>
        <taxon>organismal metagenomes</taxon>
    </lineage>
</organism>
<dbReference type="AlphaFoldDB" id="A0A6M3LHV3"/>
<dbReference type="GO" id="GO:0016798">
    <property type="term" value="F:hydrolase activity, acting on glycosyl bonds"/>
    <property type="evidence" value="ECO:0007669"/>
    <property type="project" value="InterPro"/>
</dbReference>
<name>A0A6M3LHV3_9ZZZZ</name>
<feature type="domain" description="CBM-cenC" evidence="2">
    <location>
        <begin position="54"/>
        <end position="167"/>
    </location>
</feature>
<accession>A0A6M3LHV3</accession>
<dbReference type="EMBL" id="MT143268">
    <property type="protein sequence ID" value="QJA94877.1"/>
    <property type="molecule type" value="Genomic_DNA"/>
</dbReference>
<dbReference type="InterPro" id="IPR008979">
    <property type="entry name" value="Galactose-bd-like_sf"/>
</dbReference>
<dbReference type="InterPro" id="IPR003305">
    <property type="entry name" value="CenC_carb-bd"/>
</dbReference>
<sequence>MSKQIPFKKVFDQAEESGRYYCNYCGFPCKEGRDAEGSYGESGWDFTDGQNTGSNLITNGEFTAVTTGWTASNCTLASVAGGQSGNGLTLTRSSGDSQYAYQAFSDLTFGQIYRFQAYVKSGTSGNEAFALRLLSHDRDVTKYEKTGTSSSTWTQYTLDWRVFHGDNNIALIKNSSTAGTMLFDTATVYAYDYFSKEAQSACPGCGSKNWK</sequence>
<dbReference type="Pfam" id="PF02018">
    <property type="entry name" value="CBM_4_9"/>
    <property type="match status" value="1"/>
</dbReference>